<dbReference type="AlphaFoldDB" id="A0A1M6NNV6"/>
<dbReference type="Gene3D" id="1.20.120.450">
    <property type="entry name" value="dinb family like domain"/>
    <property type="match status" value="1"/>
</dbReference>
<dbReference type="InterPro" id="IPR034660">
    <property type="entry name" value="DinB/YfiT-like"/>
</dbReference>
<keyword evidence="3" id="KW-1185">Reference proteome</keyword>
<dbReference type="Pfam" id="PF12867">
    <property type="entry name" value="DinB_2"/>
    <property type="match status" value="1"/>
</dbReference>
<feature type="domain" description="DinB-like" evidence="1">
    <location>
        <begin position="21"/>
        <end position="176"/>
    </location>
</feature>
<dbReference type="Proteomes" id="UP000184498">
    <property type="component" value="Unassembled WGS sequence"/>
</dbReference>
<gene>
    <name evidence="2" type="ORF">SAMN05444371_0541</name>
</gene>
<protein>
    <submittedName>
        <fullName evidence="2">DinB superfamily protein</fullName>
    </submittedName>
</protein>
<proteinExistence type="predicted"/>
<dbReference type="STRING" id="216903.SAMN05444371_0541"/>
<evidence type="ECO:0000259" key="1">
    <source>
        <dbReference type="Pfam" id="PF12867"/>
    </source>
</evidence>
<name>A0A1M6NNV6_9FLAO</name>
<evidence type="ECO:0000313" key="2">
    <source>
        <dbReference type="EMBL" id="SHJ97375.1"/>
    </source>
</evidence>
<dbReference type="OrthoDB" id="1524454at2"/>
<dbReference type="EMBL" id="FRAM01000001">
    <property type="protein sequence ID" value="SHJ97375.1"/>
    <property type="molecule type" value="Genomic_DNA"/>
</dbReference>
<sequence length="187" mass="21783">MKIKVNQLLSELKTMTENNIKAAETLLSQSNENLNTRKSENSWTVLECLEHLNFYGKFYLPEIENRIRKSQFPSKSPDFKAGIVGNYFTDMMRPKEKLKKMKTLKTANPIHKLLDKSVIAEFIGQQHTMLQLLEKAKTIDLEKTKTSISISKLIKLKLGDTFRFVIYHNWRHVRQAENILSIISLKD</sequence>
<dbReference type="SUPFAM" id="SSF109854">
    <property type="entry name" value="DinB/YfiT-like putative metalloenzymes"/>
    <property type="match status" value="1"/>
</dbReference>
<dbReference type="InterPro" id="IPR024775">
    <property type="entry name" value="DinB-like"/>
</dbReference>
<organism evidence="2 3">
    <name type="scientific">Epilithonimonas mollis</name>
    <dbReference type="NCBI Taxonomy" id="216903"/>
    <lineage>
        <taxon>Bacteria</taxon>
        <taxon>Pseudomonadati</taxon>
        <taxon>Bacteroidota</taxon>
        <taxon>Flavobacteriia</taxon>
        <taxon>Flavobacteriales</taxon>
        <taxon>Weeksellaceae</taxon>
        <taxon>Chryseobacterium group</taxon>
        <taxon>Epilithonimonas</taxon>
    </lineage>
</organism>
<accession>A0A1M6NNV6</accession>
<dbReference type="RefSeq" id="WP_072996298.1">
    <property type="nucleotide sequence ID" value="NZ_FRAM01000001.1"/>
</dbReference>
<reference evidence="3" key="1">
    <citation type="submission" date="2016-11" db="EMBL/GenBank/DDBJ databases">
        <authorList>
            <person name="Varghese N."/>
            <person name="Submissions S."/>
        </authorList>
    </citation>
    <scope>NUCLEOTIDE SEQUENCE [LARGE SCALE GENOMIC DNA]</scope>
    <source>
        <strain evidence="3">DSM 18016</strain>
    </source>
</reference>
<evidence type="ECO:0000313" key="3">
    <source>
        <dbReference type="Proteomes" id="UP000184498"/>
    </source>
</evidence>